<evidence type="ECO:0000313" key="2">
    <source>
        <dbReference type="EMBL" id="RBT67201.1"/>
    </source>
</evidence>
<accession>A0AB37I9V4</accession>
<sequence>MENNQETLKTIHGDLIAIANNLGFYDSETFHKKISEETKKTLSKDNKQLTKEKLEVAVMNLTEMIPNTIKTKLKADERLVASKSARLFTRAVSEKKQDSDGILQDILAYNKSISDGVESLKKARPHEREQLISSIEEGWEAAKNNLNLLKKDEGIAPDGMTNTAVIESLLFQRKNFLNTYHMIHQVREQLGLKQIRRQDLSVGANSQNSSVSLAEVVKMKFKEFQKKQQESLKNSSEDNTIHSSQLTSQGQNGNHAVAAHVYDEPVEYDEVDIYGENGNPEEVSLEPTPRPSNASTTSSISFSIYDEVADINNDYEVVDNNRDQGPKPELWQSMNSLRNEKQKLYKEIIQLSKERKVGTKEFSEKVERLLDIRYKIAIKKELIQKVGFDFTKILNNSKFLGRDNPDMINKYDDAISNFINQTKTNIPQVTTDNTKDENKKKRAKLYQKMKHQFNTNQTLSGRESAAQIYPLIVEVLNKNIPNNLSTYDYYDLSKSKTLKKAGLHKWGNVEKILDASNRLKFNYPSPDTKNLQYVKQSKKELKELELVFNKQVTKFYKLFKNAKTSLNKDVHEKEFITNLSNLRDIHHQLETRKTIEHMLGMDYEKFCHKFAERNNVDPQKIIHAWQETAATQLKDKSPNLVDDFTQEVSKRFQDVTRSADPLSVGKLNEFFNMDLYKDRIAKKYLDSKKVDYAQDRAWIINKVNYIKRLDKEGSYKRANEEFIKLLPEIDKLLNQYTLIEQPFYHINTPINECPTLKNLGIKDCREYLPDPVKKIEPLYAEVNKNKGMNPENDQGRLLNIINGAQSKVQQDAQNQQLDPSKGKPSNDLLRETSV</sequence>
<dbReference type="AlphaFoldDB" id="A0AB37I9V4"/>
<dbReference type="EMBL" id="LESJ01000006">
    <property type="protein sequence ID" value="RBT67201.1"/>
    <property type="molecule type" value="Genomic_DNA"/>
</dbReference>
<feature type="compositionally biased region" description="Polar residues" evidence="1">
    <location>
        <begin position="241"/>
        <end position="253"/>
    </location>
</feature>
<feature type="region of interest" description="Disordered" evidence="1">
    <location>
        <begin position="807"/>
        <end position="834"/>
    </location>
</feature>
<name>A0AB37I9V4_ENTHR</name>
<protein>
    <submittedName>
        <fullName evidence="2">Uncharacterized protein</fullName>
    </submittedName>
</protein>
<feature type="region of interest" description="Disordered" evidence="1">
    <location>
        <begin position="228"/>
        <end position="253"/>
    </location>
</feature>
<gene>
    <name evidence="2" type="ORF">EB03_01965</name>
</gene>
<comment type="caution">
    <text evidence="2">The sequence shown here is derived from an EMBL/GenBank/DDBJ whole genome shotgun (WGS) entry which is preliminary data.</text>
</comment>
<feature type="compositionally biased region" description="Basic and acidic residues" evidence="1">
    <location>
        <begin position="228"/>
        <end position="240"/>
    </location>
</feature>
<organism evidence="2 3">
    <name type="scientific">Enterococcus hirae</name>
    <dbReference type="NCBI Taxonomy" id="1354"/>
    <lineage>
        <taxon>Bacteria</taxon>
        <taxon>Bacillati</taxon>
        <taxon>Bacillota</taxon>
        <taxon>Bacilli</taxon>
        <taxon>Lactobacillales</taxon>
        <taxon>Enterococcaceae</taxon>
        <taxon>Enterococcus</taxon>
    </lineage>
</organism>
<feature type="compositionally biased region" description="Polar residues" evidence="1">
    <location>
        <begin position="807"/>
        <end position="818"/>
    </location>
</feature>
<reference evidence="2 3" key="1">
    <citation type="submission" date="2015-06" db="EMBL/GenBank/DDBJ databases">
        <title>The Genome Sequence of Enterococcus hirae 88EA1.</title>
        <authorList>
            <consortium name="The Broad Institute Genomics Platform"/>
            <consortium name="The Broad Institute Genome Sequencing Center for Infectious Disease"/>
            <person name="Earl A.M."/>
            <person name="Van Tyne D."/>
            <person name="Lebreton F."/>
            <person name="Saavedra J.T."/>
            <person name="Gilmore M.S."/>
            <person name="Manson McGuire A."/>
            <person name="Clock S."/>
            <person name="Crupain M."/>
            <person name="Rangan U."/>
            <person name="Young S."/>
            <person name="Abouelleil A."/>
            <person name="Cao P."/>
            <person name="Chapman S.B."/>
            <person name="Griggs A."/>
            <person name="Priest M."/>
            <person name="Shea T."/>
            <person name="Wortman J."/>
            <person name="Nusbaum C."/>
            <person name="Birren B."/>
        </authorList>
    </citation>
    <scope>NUCLEOTIDE SEQUENCE [LARGE SCALE GENOMIC DNA]</scope>
    <source>
        <strain evidence="2 3">88EA1</strain>
    </source>
</reference>
<dbReference type="Proteomes" id="UP000253498">
    <property type="component" value="Unassembled WGS sequence"/>
</dbReference>
<feature type="region of interest" description="Disordered" evidence="1">
    <location>
        <begin position="276"/>
        <end position="297"/>
    </location>
</feature>
<evidence type="ECO:0000256" key="1">
    <source>
        <dbReference type="SAM" id="MobiDB-lite"/>
    </source>
</evidence>
<proteinExistence type="predicted"/>
<evidence type="ECO:0000313" key="3">
    <source>
        <dbReference type="Proteomes" id="UP000253498"/>
    </source>
</evidence>
<dbReference type="RefSeq" id="WP_096709760.1">
    <property type="nucleotide sequence ID" value="NZ_JBFCRC010000001.1"/>
</dbReference>